<proteinExistence type="predicted"/>
<comment type="cofactor">
    <cofactor evidence="1">
        <name>[4Fe-4S] cluster</name>
        <dbReference type="ChEBI" id="CHEBI:49883"/>
    </cofactor>
</comment>
<evidence type="ECO:0000259" key="7">
    <source>
        <dbReference type="Pfam" id="PF04055"/>
    </source>
</evidence>
<evidence type="ECO:0000256" key="1">
    <source>
        <dbReference type="ARBA" id="ARBA00001966"/>
    </source>
</evidence>
<dbReference type="SFLD" id="SFLDG01067">
    <property type="entry name" value="SPASM/twitch_domain_containing"/>
    <property type="match status" value="1"/>
</dbReference>
<dbReference type="KEGG" id="rhoz:GXP67_01670"/>
<dbReference type="SUPFAM" id="SSF102114">
    <property type="entry name" value="Radical SAM enzymes"/>
    <property type="match status" value="1"/>
</dbReference>
<evidence type="ECO:0000313" key="10">
    <source>
        <dbReference type="Proteomes" id="UP000480178"/>
    </source>
</evidence>
<dbReference type="SFLD" id="SFLDG01387">
    <property type="entry name" value="BtrN-like_SPASM_domain_contain"/>
    <property type="match status" value="1"/>
</dbReference>
<dbReference type="CDD" id="cd21109">
    <property type="entry name" value="SPASM"/>
    <property type="match status" value="1"/>
</dbReference>
<sequence>MKLVKKQLFPHLKAALLRKAYVSAYWKIPGLLPDIKNPEIIEVELTNDCNMGCLHCHRTLFMKRAVGFMEFETFKKIVDEIAQYPVKFLRICGQGEPSLHPQFREIMAYASGKDIKIEITTNGEIFELFPFEEILRWDIDIIGVSVDGIDGPSYNKIRKGGDYDRLKQNITGFYEFRNRANKKYPMLCVRNVILPSYTPQQIENFNLQWGKSTDQVTHNTFHDIIQKSSTQGYNRCTDIFFYAHFNFDGSIRQCAYGFLYGSHEKIGNIKNDSIRNMWNSQTMRNLRWRHYKKDFPEVCKKCHETSKKHVGHQNSRIYNTSKNGVVKLLNRVINIT</sequence>
<dbReference type="GO" id="GO:0051536">
    <property type="term" value="F:iron-sulfur cluster binding"/>
    <property type="evidence" value="ECO:0007669"/>
    <property type="project" value="UniProtKB-KW"/>
</dbReference>
<keyword evidence="4" id="KW-0479">Metal-binding</keyword>
<organism evidence="9 10">
    <name type="scientific">Rhodocytophaga rosea</name>
    <dbReference type="NCBI Taxonomy" id="2704465"/>
    <lineage>
        <taxon>Bacteria</taxon>
        <taxon>Pseudomonadati</taxon>
        <taxon>Bacteroidota</taxon>
        <taxon>Cytophagia</taxon>
        <taxon>Cytophagales</taxon>
        <taxon>Rhodocytophagaceae</taxon>
        <taxon>Rhodocytophaga</taxon>
    </lineage>
</organism>
<dbReference type="GO" id="GO:0046872">
    <property type="term" value="F:metal ion binding"/>
    <property type="evidence" value="ECO:0007669"/>
    <property type="project" value="UniProtKB-KW"/>
</dbReference>
<dbReference type="GO" id="GO:0003824">
    <property type="term" value="F:catalytic activity"/>
    <property type="evidence" value="ECO:0007669"/>
    <property type="project" value="InterPro"/>
</dbReference>
<gene>
    <name evidence="9" type="ORF">GXP67_01670</name>
</gene>
<dbReference type="Gene3D" id="3.20.20.70">
    <property type="entry name" value="Aldolase class I"/>
    <property type="match status" value="1"/>
</dbReference>
<evidence type="ECO:0000256" key="4">
    <source>
        <dbReference type="ARBA" id="ARBA00022723"/>
    </source>
</evidence>
<dbReference type="PANTHER" id="PTHR11228">
    <property type="entry name" value="RADICAL SAM DOMAIN PROTEIN"/>
    <property type="match status" value="1"/>
</dbReference>
<feature type="domain" description="4Fe4S-binding SPASM" evidence="8">
    <location>
        <begin position="236"/>
        <end position="303"/>
    </location>
</feature>
<dbReference type="InterPro" id="IPR058240">
    <property type="entry name" value="rSAM_sf"/>
</dbReference>
<evidence type="ECO:0000313" key="9">
    <source>
        <dbReference type="EMBL" id="QHT65471.1"/>
    </source>
</evidence>
<accession>A0A6C0GC05</accession>
<dbReference type="InterPro" id="IPR007197">
    <property type="entry name" value="rSAM"/>
</dbReference>
<dbReference type="EMBL" id="CP048222">
    <property type="protein sequence ID" value="QHT65471.1"/>
    <property type="molecule type" value="Genomic_DNA"/>
</dbReference>
<keyword evidence="3" id="KW-0949">S-adenosyl-L-methionine</keyword>
<dbReference type="InterPro" id="IPR013785">
    <property type="entry name" value="Aldolase_TIM"/>
</dbReference>
<dbReference type="Pfam" id="PF13186">
    <property type="entry name" value="SPASM"/>
    <property type="match status" value="1"/>
</dbReference>
<keyword evidence="5" id="KW-0408">Iron</keyword>
<dbReference type="Proteomes" id="UP000480178">
    <property type="component" value="Chromosome"/>
</dbReference>
<dbReference type="SFLD" id="SFLDS00029">
    <property type="entry name" value="Radical_SAM"/>
    <property type="match status" value="1"/>
</dbReference>
<keyword evidence="6" id="KW-0411">Iron-sulfur</keyword>
<evidence type="ECO:0000256" key="6">
    <source>
        <dbReference type="ARBA" id="ARBA00023014"/>
    </source>
</evidence>
<evidence type="ECO:0000259" key="8">
    <source>
        <dbReference type="Pfam" id="PF13186"/>
    </source>
</evidence>
<dbReference type="CDD" id="cd01335">
    <property type="entry name" value="Radical_SAM"/>
    <property type="match status" value="1"/>
</dbReference>
<dbReference type="Pfam" id="PF04055">
    <property type="entry name" value="Radical_SAM"/>
    <property type="match status" value="1"/>
</dbReference>
<reference evidence="9 10" key="1">
    <citation type="submission" date="2020-01" db="EMBL/GenBank/DDBJ databases">
        <authorList>
            <person name="Kim M.K."/>
        </authorList>
    </citation>
    <scope>NUCLEOTIDE SEQUENCE [LARGE SCALE GENOMIC DNA]</scope>
    <source>
        <strain evidence="9 10">172606-1</strain>
    </source>
</reference>
<protein>
    <submittedName>
        <fullName evidence="9">Radical SAM protein</fullName>
    </submittedName>
</protein>
<dbReference type="InterPro" id="IPR034391">
    <property type="entry name" value="AdoMet-like_SPASM_containing"/>
</dbReference>
<feature type="domain" description="Radical SAM core" evidence="7">
    <location>
        <begin position="43"/>
        <end position="203"/>
    </location>
</feature>
<evidence type="ECO:0000256" key="5">
    <source>
        <dbReference type="ARBA" id="ARBA00023004"/>
    </source>
</evidence>
<name>A0A6C0GC05_9BACT</name>
<evidence type="ECO:0000256" key="3">
    <source>
        <dbReference type="ARBA" id="ARBA00022691"/>
    </source>
</evidence>
<evidence type="ECO:0000256" key="2">
    <source>
        <dbReference type="ARBA" id="ARBA00022485"/>
    </source>
</evidence>
<keyword evidence="2" id="KW-0004">4Fe-4S</keyword>
<dbReference type="RefSeq" id="WP_162441558.1">
    <property type="nucleotide sequence ID" value="NZ_CP048222.1"/>
</dbReference>
<dbReference type="PANTHER" id="PTHR11228:SF7">
    <property type="entry name" value="PQQA PEPTIDE CYCLASE"/>
    <property type="match status" value="1"/>
</dbReference>
<dbReference type="InterPro" id="IPR023885">
    <property type="entry name" value="4Fe4S-binding_SPASM_dom"/>
</dbReference>
<keyword evidence="10" id="KW-1185">Reference proteome</keyword>
<dbReference type="InterPro" id="IPR050377">
    <property type="entry name" value="Radical_SAM_PqqE_MftC-like"/>
</dbReference>
<dbReference type="AlphaFoldDB" id="A0A6C0GC05"/>